<name>A0AAQ3KF76_9LILI</name>
<sequence length="1329" mass="144461">MAAAMELDDVGDAFSDLERRVMSAVKMSEERGDPPLLRAVEAARCVQERGLGLPNPELAQVLVSNICFANNTSSLWKLLDQAMASRVVSPIHTLALLTSRVIPCRREQPEAYRLYLELVTRYSLSSLSLEAGACRDKIAKSIDDALQLSKTYGVQEMDFGHAIVLFFFSIITSLIDCTIEDCGCQLVSVDKHGNAYTNGGKLAMDIDIKGSSNEKRSERREHLRKSNALMAIEVAEKISSNKKAKAFLRLIHINMPELFNSLLQKLQTIEANRSTSESLLSSIHILDNLSVNIKKALSGELLLNKHQILGALVDAGSSVNPCNSFGAGKDACWVPLDIFMENAMDGRHLYAISAVEILSELTKTLQGINQATWQETFQALWLSALRLVQRDREPLEGPVPHLDARLCMLLSIVPLVVVSIVKEEREMPYPFGNNFLRTNSHGNRENKSSSRGNGLVSSLKLLGQFSALLSPPPSVVNAANNAATKAAVFVSNFKNGNGNLNAIGRNDSSIKAVGNMLHLIVEACIARNLIDTSAYFWPGYIVPSALAKDATSFQDSPWLTFLEGAPLTSLKNSLMVIPASSLVEVERLFQIIVNGSEEDKLAAAKILCGATLVRGWNVQEHVVRYVVGLLTPMSPDSSASGAGNHLIDHMSMLNVILFGVSCVDIVHILSLYGMIPEVAAALMPICEFFGSLSPLSSHRPIISDETSVYSVFSYAFLFLLRLWKFYRPPQAHCIAGCEGSVRVELTLDYLLLMRNSSVALQNSSATNTRNNSDSFKASESEPVYVDSFPKLQAWYFQNQACIASTLSGLSSNNPAHQVANKILNMIYRKMLKTGPVSGNASSNSSSSISGSPMNTAEDSLQRPMLPAWEILEAVPFVLEAILTACAHGRLSSRDLTTGLRDLVDFLPASLAAIISYFSAEITRGIWKPVPMNGTDWPSPAPTLLSVESEVKEILASVGVHIQSCYPCGSPPMLPLPMAALVSLTITFKLDKSLEHIHGVYGQALENCATNCTWPSMPIIGALWAQKVRRWHDFIVLACSRSPFSREKDAIVQLIRSCFSSFLGPPVAGGSHITSHRGVTGLLGQFMSEKGVRLPVAPGFLYLRTCRAFHDVRFFIEIIFKLVLEWVNKLATECGSGGPARLKSSRISLAAAASGVQQAATLGASLLFIAGGMQLVQRLYEETWPTMLLLPGVEKLGGDGPASSILQGYAMAYMLILCGALVWGVGNTSQLASVFSKRRARVIGIHMDFLAGALEGNIILGCDPATWKAYVSCFVGLLVNFAPAWVPEVKQESLRKLASGLRGWQECDLALSLLELGGPSSMTAVVESML</sequence>
<reference evidence="2 3" key="1">
    <citation type="submission" date="2023-10" db="EMBL/GenBank/DDBJ databases">
        <title>Chromosome-scale genome assembly provides insights into flower coloration mechanisms of Canna indica.</title>
        <authorList>
            <person name="Li C."/>
        </authorList>
    </citation>
    <scope>NUCLEOTIDE SEQUENCE [LARGE SCALE GENOMIC DNA]</scope>
    <source>
        <tissue evidence="2">Flower</tissue>
    </source>
</reference>
<gene>
    <name evidence="2" type="ORF">Cni_G13277</name>
</gene>
<feature type="region of interest" description="Disordered" evidence="1">
    <location>
        <begin position="837"/>
        <end position="858"/>
    </location>
</feature>
<dbReference type="EMBL" id="CP136893">
    <property type="protein sequence ID" value="WOL04556.1"/>
    <property type="molecule type" value="Genomic_DNA"/>
</dbReference>
<feature type="compositionally biased region" description="Low complexity" evidence="1">
    <location>
        <begin position="837"/>
        <end position="851"/>
    </location>
</feature>
<dbReference type="PANTHER" id="PTHR33739:SF3">
    <property type="entry name" value="OS07G0681500 PROTEIN"/>
    <property type="match status" value="1"/>
</dbReference>
<organism evidence="2 3">
    <name type="scientific">Canna indica</name>
    <name type="common">Indian-shot</name>
    <dbReference type="NCBI Taxonomy" id="4628"/>
    <lineage>
        <taxon>Eukaryota</taxon>
        <taxon>Viridiplantae</taxon>
        <taxon>Streptophyta</taxon>
        <taxon>Embryophyta</taxon>
        <taxon>Tracheophyta</taxon>
        <taxon>Spermatophyta</taxon>
        <taxon>Magnoliopsida</taxon>
        <taxon>Liliopsida</taxon>
        <taxon>Zingiberales</taxon>
        <taxon>Cannaceae</taxon>
        <taxon>Canna</taxon>
    </lineage>
</organism>
<evidence type="ECO:0000256" key="1">
    <source>
        <dbReference type="SAM" id="MobiDB-lite"/>
    </source>
</evidence>
<evidence type="ECO:0000313" key="2">
    <source>
        <dbReference type="EMBL" id="WOL04556.1"/>
    </source>
</evidence>
<protein>
    <submittedName>
        <fullName evidence="2">Mediator of RNA polymerase II transcription subunit 33A-like</fullName>
    </submittedName>
</protein>
<dbReference type="InterPro" id="IPR039638">
    <property type="entry name" value="MED33A/B"/>
</dbReference>
<dbReference type="GO" id="GO:2000762">
    <property type="term" value="P:regulation of phenylpropanoid metabolic process"/>
    <property type="evidence" value="ECO:0007669"/>
    <property type="project" value="InterPro"/>
</dbReference>
<dbReference type="Proteomes" id="UP001327560">
    <property type="component" value="Chromosome 4"/>
</dbReference>
<keyword evidence="3" id="KW-1185">Reference proteome</keyword>
<accession>A0AAQ3KF76</accession>
<dbReference type="PANTHER" id="PTHR33739">
    <property type="entry name" value="OS07G0681500 PROTEIN"/>
    <property type="match status" value="1"/>
</dbReference>
<evidence type="ECO:0000313" key="3">
    <source>
        <dbReference type="Proteomes" id="UP001327560"/>
    </source>
</evidence>
<dbReference type="GO" id="GO:0016592">
    <property type="term" value="C:mediator complex"/>
    <property type="evidence" value="ECO:0007669"/>
    <property type="project" value="InterPro"/>
</dbReference>
<proteinExistence type="predicted"/>